<dbReference type="FunFam" id="1.10.150.20:FF:000007">
    <property type="entry name" value="DNA ligase"/>
    <property type="match status" value="1"/>
</dbReference>
<comment type="caution">
    <text evidence="14">Lacks conserved residue(s) required for the propagation of feature annotation.</text>
</comment>
<dbReference type="GO" id="GO:0006260">
    <property type="term" value="P:DNA replication"/>
    <property type="evidence" value="ECO:0007669"/>
    <property type="project" value="UniProtKB-KW"/>
</dbReference>
<feature type="binding site" evidence="14">
    <location>
        <position position="409"/>
    </location>
    <ligand>
        <name>Zn(2+)</name>
        <dbReference type="ChEBI" id="CHEBI:29105"/>
    </ligand>
</feature>
<dbReference type="Pfam" id="PF01653">
    <property type="entry name" value="DNA_ligase_aden"/>
    <property type="match status" value="1"/>
</dbReference>
<dbReference type="PROSITE" id="PS50172">
    <property type="entry name" value="BRCT"/>
    <property type="match status" value="1"/>
</dbReference>
<evidence type="ECO:0000256" key="3">
    <source>
        <dbReference type="ARBA" id="ARBA00013308"/>
    </source>
</evidence>
<dbReference type="Gene3D" id="1.10.287.610">
    <property type="entry name" value="Helix hairpin bin"/>
    <property type="match status" value="1"/>
</dbReference>
<dbReference type="GO" id="GO:0046872">
    <property type="term" value="F:metal ion binding"/>
    <property type="evidence" value="ECO:0007669"/>
    <property type="project" value="UniProtKB-KW"/>
</dbReference>
<dbReference type="NCBIfam" id="TIGR00575">
    <property type="entry name" value="dnlj"/>
    <property type="match status" value="1"/>
</dbReference>
<feature type="binding site" evidence="14">
    <location>
        <begin position="34"/>
        <end position="38"/>
    </location>
    <ligand>
        <name>NAD(+)</name>
        <dbReference type="ChEBI" id="CHEBI:57540"/>
    </ligand>
</feature>
<sequence>MDKKTASQRIKKLRESVIRHQHLYHTLDEPEISDAAYDALVHELDDLERMFPDLATSDTPTQRVGGKTLQQFSKVEHVSRMYSLNDAFSPEDIEKWVARLANLGIKEIPEFYCDLKMDGLAVELKYENGIFIQGSTRGDGLVGEDVTQNLKTIGDIPVKLKGVTKGTVYIRGEVYLTKREFEQINEKQAKKGGKIYANPRNTAAGSLRQLDPQITASRKLNFHAYELVDVQSEYKTKSNKYQTLKKWGVPINPNGKVVHSVRGIQEFRDYWEQERENLKYELDGVVISINNTKLFEQVGIVGKAPRGSVAYKFAPKEAETVVENIIVNVGRTGVLTPLAMLQPVNIGGVTVSRATLHNLDEIKRLDVKIGDTVIVGRAGDVIPDVKKVILELRTGAEKYFRMPKNCPVCGEAIQKIDGKVAYRCVNQDCPAIKREALYHFVSRRAFDMDGIGPKMLDQLMDSGLIKDAADLFKLTKEDFLNLERFAEKSAENAVASIQGRKEIQLSRFIYALGIPHVGEETAFTLAKRFRIFDAFADTSAAELQTVPDIGPVVSDSISSWFSHSYNKKLLEKFKKYLKILLEKGESQKLAGKTFVLTGTMESLSRDEAKEKIRDLGGEVSASVSKNTDFLVAASEPGSKYDKAKKLGVKVLDESEFLKMLE</sequence>
<gene>
    <name evidence="14" type="primary">ligA</name>
    <name evidence="17" type="ORF">A3C88_01705</name>
</gene>
<evidence type="ECO:0000256" key="15">
    <source>
        <dbReference type="RuleBase" id="RU000618"/>
    </source>
</evidence>
<dbReference type="SUPFAM" id="SSF52113">
    <property type="entry name" value="BRCT domain"/>
    <property type="match status" value="1"/>
</dbReference>
<evidence type="ECO:0000256" key="8">
    <source>
        <dbReference type="ARBA" id="ARBA00022833"/>
    </source>
</evidence>
<keyword evidence="11 14" id="KW-0234">DNA repair</keyword>
<keyword evidence="14" id="KW-0464">Manganese</keyword>
<dbReference type="SMART" id="SM00292">
    <property type="entry name" value="BRCT"/>
    <property type="match status" value="1"/>
</dbReference>
<dbReference type="SUPFAM" id="SSF56091">
    <property type="entry name" value="DNA ligase/mRNA capping enzyme, catalytic domain"/>
    <property type="match status" value="1"/>
</dbReference>
<dbReference type="NCBIfam" id="NF005932">
    <property type="entry name" value="PRK07956.1"/>
    <property type="match status" value="1"/>
</dbReference>
<feature type="binding site" evidence="14">
    <location>
        <position position="114"/>
    </location>
    <ligand>
        <name>NAD(+)</name>
        <dbReference type="ChEBI" id="CHEBI:57540"/>
    </ligand>
</feature>
<dbReference type="Gene3D" id="3.40.50.10190">
    <property type="entry name" value="BRCT domain"/>
    <property type="match status" value="1"/>
</dbReference>
<dbReference type="InterPro" id="IPR012340">
    <property type="entry name" value="NA-bd_OB-fold"/>
</dbReference>
<dbReference type="PIRSF" id="PIRSF001604">
    <property type="entry name" value="LigA"/>
    <property type="match status" value="1"/>
</dbReference>
<feature type="active site" description="N6-AMP-lysine intermediate" evidence="14">
    <location>
        <position position="116"/>
    </location>
</feature>
<dbReference type="PANTHER" id="PTHR23389:SF9">
    <property type="entry name" value="DNA LIGASE"/>
    <property type="match status" value="1"/>
</dbReference>
<evidence type="ECO:0000256" key="4">
    <source>
        <dbReference type="ARBA" id="ARBA00022598"/>
    </source>
</evidence>
<dbReference type="HAMAP" id="MF_01588">
    <property type="entry name" value="DNA_ligase_A"/>
    <property type="match status" value="1"/>
</dbReference>
<dbReference type="Pfam" id="PF22745">
    <property type="entry name" value="Nlig-Ia"/>
    <property type="match status" value="1"/>
</dbReference>
<dbReference type="GO" id="GO:0006281">
    <property type="term" value="P:DNA repair"/>
    <property type="evidence" value="ECO:0007669"/>
    <property type="project" value="UniProtKB-KW"/>
</dbReference>
<feature type="domain" description="BRCT" evidence="16">
    <location>
        <begin position="584"/>
        <end position="661"/>
    </location>
</feature>
<keyword evidence="9 14" id="KW-0460">Magnesium</keyword>
<evidence type="ECO:0000256" key="9">
    <source>
        <dbReference type="ARBA" id="ARBA00022842"/>
    </source>
</evidence>
<dbReference type="GO" id="GO:0003911">
    <property type="term" value="F:DNA ligase (NAD+) activity"/>
    <property type="evidence" value="ECO:0007669"/>
    <property type="project" value="UniProtKB-UniRule"/>
</dbReference>
<keyword evidence="10 14" id="KW-0520">NAD</keyword>
<dbReference type="InterPro" id="IPR013840">
    <property type="entry name" value="DNAligase_N"/>
</dbReference>
<dbReference type="CDD" id="cd00114">
    <property type="entry name" value="LIGANc"/>
    <property type="match status" value="1"/>
</dbReference>
<comment type="catalytic activity">
    <reaction evidence="12 14 15">
        <text>NAD(+) + (deoxyribonucleotide)n-3'-hydroxyl + 5'-phospho-(deoxyribonucleotide)m = (deoxyribonucleotide)n+m + AMP + beta-nicotinamide D-nucleotide.</text>
        <dbReference type="EC" id="6.5.1.2"/>
    </reaction>
</comment>
<dbReference type="AlphaFoldDB" id="A0A1F8FVW8"/>
<feature type="binding site" evidence="14">
    <location>
        <position position="173"/>
    </location>
    <ligand>
        <name>NAD(+)</name>
        <dbReference type="ChEBI" id="CHEBI:57540"/>
    </ligand>
</feature>
<dbReference type="InterPro" id="IPR004149">
    <property type="entry name" value="Znf_DNAligase_C4"/>
</dbReference>
<evidence type="ECO:0000256" key="12">
    <source>
        <dbReference type="ARBA" id="ARBA00034005"/>
    </source>
</evidence>
<dbReference type="InterPro" id="IPR001357">
    <property type="entry name" value="BRCT_dom"/>
</dbReference>
<evidence type="ECO:0000259" key="16">
    <source>
        <dbReference type="PROSITE" id="PS50172"/>
    </source>
</evidence>
<keyword evidence="8 14" id="KW-0862">Zinc</keyword>
<evidence type="ECO:0000256" key="6">
    <source>
        <dbReference type="ARBA" id="ARBA00022723"/>
    </source>
</evidence>
<dbReference type="InterPro" id="IPR010994">
    <property type="entry name" value="RuvA_2-like"/>
</dbReference>
<dbReference type="SMART" id="SM00532">
    <property type="entry name" value="LIGANc"/>
    <property type="match status" value="1"/>
</dbReference>
<dbReference type="InterPro" id="IPR018239">
    <property type="entry name" value="DNA_ligase_AS"/>
</dbReference>
<dbReference type="InterPro" id="IPR041663">
    <property type="entry name" value="DisA/LigA_HHH"/>
</dbReference>
<proteinExistence type="inferred from homology"/>
<organism evidence="17 18">
    <name type="scientific">Candidatus Yanofskybacteria bacterium RIFCSPHIGHO2_02_FULL_50_12</name>
    <dbReference type="NCBI Taxonomy" id="1802685"/>
    <lineage>
        <taxon>Bacteria</taxon>
        <taxon>Candidatus Yanofskyibacteriota</taxon>
    </lineage>
</organism>
<dbReference type="SUPFAM" id="SSF47781">
    <property type="entry name" value="RuvA domain 2-like"/>
    <property type="match status" value="1"/>
</dbReference>
<dbReference type="STRING" id="1802685.A3C88_01705"/>
<name>A0A1F8FVW8_9BACT</name>
<evidence type="ECO:0000256" key="2">
    <source>
        <dbReference type="ARBA" id="ARBA00012722"/>
    </source>
</evidence>
<feature type="binding site" evidence="14">
    <location>
        <position position="424"/>
    </location>
    <ligand>
        <name>Zn(2+)</name>
        <dbReference type="ChEBI" id="CHEBI:29105"/>
    </ligand>
</feature>
<dbReference type="EC" id="6.5.1.2" evidence="2 14"/>
<comment type="caution">
    <text evidence="17">The sequence shown here is derived from an EMBL/GenBank/DDBJ whole genome shotgun (WGS) entry which is preliminary data.</text>
</comment>
<dbReference type="PROSITE" id="PS01055">
    <property type="entry name" value="DNA_LIGASE_N1"/>
    <property type="match status" value="1"/>
</dbReference>
<dbReference type="Gene3D" id="6.20.10.30">
    <property type="match status" value="1"/>
</dbReference>
<evidence type="ECO:0000256" key="5">
    <source>
        <dbReference type="ARBA" id="ARBA00022705"/>
    </source>
</evidence>
<evidence type="ECO:0000256" key="14">
    <source>
        <dbReference type="HAMAP-Rule" id="MF_01588"/>
    </source>
</evidence>
<keyword evidence="6 14" id="KW-0479">Metal-binding</keyword>
<comment type="similarity">
    <text evidence="13 14">Belongs to the NAD-dependent DNA ligase family. LigA subfamily.</text>
</comment>
<comment type="cofactor">
    <cofactor evidence="14">
        <name>Mg(2+)</name>
        <dbReference type="ChEBI" id="CHEBI:18420"/>
    </cofactor>
    <cofactor evidence="14">
        <name>Mn(2+)</name>
        <dbReference type="ChEBI" id="CHEBI:29035"/>
    </cofactor>
</comment>
<dbReference type="Pfam" id="PF14520">
    <property type="entry name" value="HHH_5"/>
    <property type="match status" value="1"/>
</dbReference>
<keyword evidence="4 14" id="KW-0436">Ligase</keyword>
<dbReference type="SUPFAM" id="SSF50249">
    <property type="entry name" value="Nucleic acid-binding proteins"/>
    <property type="match status" value="1"/>
</dbReference>
<feature type="binding site" evidence="14">
    <location>
        <position position="312"/>
    </location>
    <ligand>
        <name>NAD(+)</name>
        <dbReference type="ChEBI" id="CHEBI:57540"/>
    </ligand>
</feature>
<feature type="binding site" evidence="14">
    <location>
        <position position="429"/>
    </location>
    <ligand>
        <name>Zn(2+)</name>
        <dbReference type="ChEBI" id="CHEBI:29105"/>
    </ligand>
</feature>
<evidence type="ECO:0000256" key="13">
    <source>
        <dbReference type="ARBA" id="ARBA00060881"/>
    </source>
</evidence>
<comment type="function">
    <text evidence="1 14">DNA ligase that catalyzes the formation of phosphodiester linkages between 5'-phosphoryl and 3'-hydroxyl groups in double-stranded DNA using NAD as a coenzyme and as the energy source for the reaction. It is essential for DNA replication and repair of damaged DNA.</text>
</comment>
<dbReference type="PANTHER" id="PTHR23389">
    <property type="entry name" value="CHROMOSOME TRANSMISSION FIDELITY FACTOR 18"/>
    <property type="match status" value="1"/>
</dbReference>
<protein>
    <recommendedName>
        <fullName evidence="3 14">DNA ligase</fullName>
        <ecNumber evidence="2 14">6.5.1.2</ecNumber>
    </recommendedName>
    <alternativeName>
        <fullName evidence="14">Polydeoxyribonucleotide synthase [NAD(+)]</fullName>
    </alternativeName>
</protein>
<dbReference type="Gene3D" id="3.30.470.30">
    <property type="entry name" value="DNA ligase/mRNA capping enzyme"/>
    <property type="match status" value="1"/>
</dbReference>
<feature type="binding site" evidence="14">
    <location>
        <begin position="83"/>
        <end position="84"/>
    </location>
    <ligand>
        <name>NAD(+)</name>
        <dbReference type="ChEBI" id="CHEBI:57540"/>
    </ligand>
</feature>
<dbReference type="Pfam" id="PF00533">
    <property type="entry name" value="BRCT"/>
    <property type="match status" value="1"/>
</dbReference>
<dbReference type="EMBL" id="MGJZ01000029">
    <property type="protein sequence ID" value="OGN16576.1"/>
    <property type="molecule type" value="Genomic_DNA"/>
</dbReference>
<dbReference type="Gene3D" id="2.40.50.140">
    <property type="entry name" value="Nucleic acid-binding proteins"/>
    <property type="match status" value="1"/>
</dbReference>
<evidence type="ECO:0000256" key="1">
    <source>
        <dbReference type="ARBA" id="ARBA00004067"/>
    </source>
</evidence>
<evidence type="ECO:0000256" key="11">
    <source>
        <dbReference type="ARBA" id="ARBA00023204"/>
    </source>
</evidence>
<dbReference type="Pfam" id="PF03120">
    <property type="entry name" value="OB_DNA_ligase"/>
    <property type="match status" value="1"/>
</dbReference>
<evidence type="ECO:0000313" key="17">
    <source>
        <dbReference type="EMBL" id="OGN16576.1"/>
    </source>
</evidence>
<feature type="binding site" evidence="14">
    <location>
        <position position="406"/>
    </location>
    <ligand>
        <name>Zn(2+)</name>
        <dbReference type="ChEBI" id="CHEBI:29105"/>
    </ligand>
</feature>
<dbReference type="FunFam" id="3.30.470.30:FF:000001">
    <property type="entry name" value="DNA ligase"/>
    <property type="match status" value="1"/>
</dbReference>
<keyword evidence="7 14" id="KW-0227">DNA damage</keyword>
<keyword evidence="5 14" id="KW-0235">DNA replication</keyword>
<evidence type="ECO:0000256" key="7">
    <source>
        <dbReference type="ARBA" id="ARBA00022763"/>
    </source>
</evidence>
<dbReference type="InterPro" id="IPR001679">
    <property type="entry name" value="DNA_ligase"/>
</dbReference>
<evidence type="ECO:0000313" key="18">
    <source>
        <dbReference type="Proteomes" id="UP000178117"/>
    </source>
</evidence>
<dbReference type="CDD" id="cd17748">
    <property type="entry name" value="BRCT_DNA_ligase_like"/>
    <property type="match status" value="1"/>
</dbReference>
<dbReference type="InterPro" id="IPR013839">
    <property type="entry name" value="DNAligase_adenylation"/>
</dbReference>
<reference evidence="17 18" key="1">
    <citation type="journal article" date="2016" name="Nat. Commun.">
        <title>Thousands of microbial genomes shed light on interconnected biogeochemical processes in an aquifer system.</title>
        <authorList>
            <person name="Anantharaman K."/>
            <person name="Brown C.T."/>
            <person name="Hug L.A."/>
            <person name="Sharon I."/>
            <person name="Castelle C.J."/>
            <person name="Probst A.J."/>
            <person name="Thomas B.C."/>
            <person name="Singh A."/>
            <person name="Wilkins M.J."/>
            <person name="Karaoz U."/>
            <person name="Brodie E.L."/>
            <person name="Williams K.H."/>
            <person name="Hubbard S.S."/>
            <person name="Banfield J.F."/>
        </authorList>
    </citation>
    <scope>NUCLEOTIDE SEQUENCE [LARGE SCALE GENOMIC DNA]</scope>
</reference>
<dbReference type="Pfam" id="PF12826">
    <property type="entry name" value="HHH_2"/>
    <property type="match status" value="1"/>
</dbReference>
<dbReference type="InterPro" id="IPR004150">
    <property type="entry name" value="NAD_DNA_ligase_OB"/>
</dbReference>
<dbReference type="InterPro" id="IPR036420">
    <property type="entry name" value="BRCT_dom_sf"/>
</dbReference>
<dbReference type="InterPro" id="IPR033136">
    <property type="entry name" value="DNA_ligase_CS"/>
</dbReference>
<dbReference type="Proteomes" id="UP000178117">
    <property type="component" value="Unassembled WGS sequence"/>
</dbReference>
<dbReference type="Pfam" id="PF03119">
    <property type="entry name" value="DNA_ligase_ZBD"/>
    <property type="match status" value="1"/>
</dbReference>
<evidence type="ECO:0000256" key="10">
    <source>
        <dbReference type="ARBA" id="ARBA00023027"/>
    </source>
</evidence>
<accession>A0A1F8FVW8</accession>
<dbReference type="FunFam" id="2.40.50.140:FF:000012">
    <property type="entry name" value="DNA ligase"/>
    <property type="match status" value="1"/>
</dbReference>
<dbReference type="PROSITE" id="PS01056">
    <property type="entry name" value="DNA_LIGASE_N2"/>
    <property type="match status" value="1"/>
</dbReference>
<feature type="binding site" evidence="14">
    <location>
        <position position="137"/>
    </location>
    <ligand>
        <name>NAD(+)</name>
        <dbReference type="ChEBI" id="CHEBI:57540"/>
    </ligand>
</feature>
<dbReference type="Gene3D" id="1.10.150.20">
    <property type="entry name" value="5' to 3' exonuclease, C-terminal subdomain"/>
    <property type="match status" value="2"/>
</dbReference>